<dbReference type="RefSeq" id="WP_188405349.1">
    <property type="nucleotide sequence ID" value="NZ_BMGL01000003.1"/>
</dbReference>
<dbReference type="Proteomes" id="UP000599688">
    <property type="component" value="Unassembled WGS sequence"/>
</dbReference>
<protein>
    <submittedName>
        <fullName evidence="2">Methylmalonyl-CoA mutase</fullName>
    </submittedName>
</protein>
<gene>
    <name evidence="2" type="primary">mutA</name>
    <name evidence="2" type="ORF">GCM10010831_06630</name>
</gene>
<dbReference type="PANTHER" id="PTHR48101">
    <property type="entry name" value="METHYLMALONYL-COA MUTASE, MITOCHONDRIAL-RELATED"/>
    <property type="match status" value="1"/>
</dbReference>
<evidence type="ECO:0000259" key="1">
    <source>
        <dbReference type="Pfam" id="PF01642"/>
    </source>
</evidence>
<name>A0A916ZPE8_9FLAO</name>
<accession>A0A916ZPE8</accession>
<dbReference type="CDD" id="cd03677">
    <property type="entry name" value="MM_CoA_mutase_beta"/>
    <property type="match status" value="1"/>
</dbReference>
<reference evidence="2 3" key="1">
    <citation type="journal article" date="2014" name="Int. J. Syst. Evol. Microbiol.">
        <title>Complete genome sequence of Corynebacterium casei LMG S-19264T (=DSM 44701T), isolated from a smear-ripened cheese.</title>
        <authorList>
            <consortium name="US DOE Joint Genome Institute (JGI-PGF)"/>
            <person name="Walter F."/>
            <person name="Albersmeier A."/>
            <person name="Kalinowski J."/>
            <person name="Ruckert C."/>
        </authorList>
    </citation>
    <scope>NUCLEOTIDE SEQUENCE [LARGE SCALE GENOMIC DNA]</scope>
    <source>
        <strain evidence="2 3">CGMCC 1.12925</strain>
    </source>
</reference>
<dbReference type="GO" id="GO:0031419">
    <property type="term" value="F:cobalamin binding"/>
    <property type="evidence" value="ECO:0007669"/>
    <property type="project" value="InterPro"/>
</dbReference>
<keyword evidence="3" id="KW-1185">Reference proteome</keyword>
<dbReference type="GO" id="GO:0016866">
    <property type="term" value="F:intramolecular transferase activity"/>
    <property type="evidence" value="ECO:0007669"/>
    <property type="project" value="InterPro"/>
</dbReference>
<sequence length="453" mass="52194">MNKSLFSQFEAVSAKEWKQQIQVELKGADFNEKLVTKTEDGIDIKPFYHADDVEKFTHLQTSSWKICQAFEVTSETKTHTIVDATQRGAEQIKLEVDSTSTPIEKLVLTLHEKQIQVYVTYKRVHFNELEATISKLSGKAIFVIDPIAKLARTGNWYTNQKTDFAFIKDASADANFNITLQLKHFQQAGATHVQQLAYALAQANEYLNLAEDKEFLNKIKAFYVEVAVGGNYFFEIAKLRSLRVLLYSLLSEYHLEIPIYIFTEPSNRNKTLYDYNVNMLRTTTECMSAILGGADVVCNQNYDAIYQNENEFANRISRNQLLILKNESYFDKVHNPADGSYYIEKITQQLQDKALAIFKDIEQGGGLIKQLFEGKIQKKIKEQETKEQEEFSVGDRKLVGTNAYENKDEKLSENFERNPFMETETRKTLIEPIVEKRLAEEVEKQRINQTTRA</sequence>
<feature type="domain" description="Methylmalonyl-CoA mutase alpha/beta chain catalytic" evidence="1">
    <location>
        <begin position="145"/>
        <end position="444"/>
    </location>
</feature>
<comment type="caution">
    <text evidence="2">The sequence shown here is derived from an EMBL/GenBank/DDBJ whole genome shotgun (WGS) entry which is preliminary data.</text>
</comment>
<dbReference type="InterPro" id="IPR016176">
    <property type="entry name" value="Cbl-dep_enz_cat"/>
</dbReference>
<dbReference type="AlphaFoldDB" id="A0A916ZPE8"/>
<organism evidence="2 3">
    <name type="scientific">Psychroflexus salis</name>
    <dbReference type="NCBI Taxonomy" id="1526574"/>
    <lineage>
        <taxon>Bacteria</taxon>
        <taxon>Pseudomonadati</taxon>
        <taxon>Bacteroidota</taxon>
        <taxon>Flavobacteriia</taxon>
        <taxon>Flavobacteriales</taxon>
        <taxon>Flavobacteriaceae</taxon>
        <taxon>Psychroflexus</taxon>
    </lineage>
</organism>
<dbReference type="EMBL" id="BMGL01000003">
    <property type="protein sequence ID" value="GGE07732.1"/>
    <property type="molecule type" value="Genomic_DNA"/>
</dbReference>
<dbReference type="Pfam" id="PF01642">
    <property type="entry name" value="MM_CoA_mutase"/>
    <property type="match status" value="1"/>
</dbReference>
<evidence type="ECO:0000313" key="2">
    <source>
        <dbReference type="EMBL" id="GGE07732.1"/>
    </source>
</evidence>
<dbReference type="Gene3D" id="3.20.20.240">
    <property type="entry name" value="Methylmalonyl-CoA mutase"/>
    <property type="match status" value="1"/>
</dbReference>
<proteinExistence type="predicted"/>
<dbReference type="SUPFAM" id="SSF51703">
    <property type="entry name" value="Cobalamin (vitamin B12)-dependent enzymes"/>
    <property type="match status" value="1"/>
</dbReference>
<evidence type="ECO:0000313" key="3">
    <source>
        <dbReference type="Proteomes" id="UP000599688"/>
    </source>
</evidence>
<dbReference type="PANTHER" id="PTHR48101:SF1">
    <property type="entry name" value="METHYLMALONYL-COA MUTASE, LARGE SUBUNIT"/>
    <property type="match status" value="1"/>
</dbReference>
<dbReference type="InterPro" id="IPR006099">
    <property type="entry name" value="MeMalonylCoA_mutase_a/b_cat"/>
</dbReference>